<feature type="region of interest" description="Disordered" evidence="2">
    <location>
        <begin position="707"/>
        <end position="748"/>
    </location>
</feature>
<dbReference type="EMBL" id="OV121140">
    <property type="protein sequence ID" value="CAH0563833.1"/>
    <property type="molecule type" value="Genomic_DNA"/>
</dbReference>
<feature type="compositionally biased region" description="Basic residues" evidence="2">
    <location>
        <begin position="130"/>
        <end position="139"/>
    </location>
</feature>
<proteinExistence type="predicted"/>
<feature type="region of interest" description="Disordered" evidence="2">
    <location>
        <begin position="75"/>
        <end position="142"/>
    </location>
</feature>
<evidence type="ECO:0000313" key="5">
    <source>
        <dbReference type="EMBL" id="CAH0563833.1"/>
    </source>
</evidence>
<feature type="compositionally biased region" description="Low complexity" evidence="2">
    <location>
        <begin position="101"/>
        <end position="111"/>
    </location>
</feature>
<sequence>MFPQKIIFACVIVGCCAKVLKHEDDNTIFKDSEDLPIKKENFDILRNDLDNVGVNLENFVVDVLKQFLFNGTKDSSESTEQEIKEETTTETNESTSKETTTEEISTLEPSTINPNNFLVKPDDIETTTTKSKKRSRRVRRQVENCTPKTVEELRLEKKHIEDLNREVKKLNELVVLLRDQRDILHILNEDSNKPNKFLKNETKVTLIKGLRQLNKKELEQSNSQHVEKNEIPLDEDVKKVERPTHKELEHLKNQLCETVRQLNETRRMLKMEQMKENSLEVELMHQKNDIGNLFKLVKNMSKTQDKQNDTILGTQFNFLAHPAVKNHLDQAKNVTQSRGATEETHKSRSRASELSDLAKILDTLNEPKRTQPTNDEILRVLNALTPPQESKSLNVDFRELQDTINQRREQEDRLNQIARALKAAQSKSSPQSKSDDIDGRLKELQDAINKLKPRDDDLRQDDEARFQAMLSNLIANQGQSKPTAANTFSKEFLLPSHTCRIVPVEDYNSHYSSDTYGGRIPPNAFPVPLSGFYGGYGPAGYNYGGYAAPNAYIGGYGPGPAPGYTPNAPAYGPGYGGVPPGASAYEKPYGGAYYPKPASPVNAYGGKPGDFFLHPKNQYDKGPGGSYTAADAAYTTNQGKYYQNTAATAADYKGDNVEDLKSQIYSLQNVINDLNRPEYTQKPEDKQTVYHLEKQIADLKNVVNDNDNSYAAPVAPSYDPNAYAPPSSKPEPKYRRRRSTQNEINSSDNILNTAALYLNQILQERPQNVSNDESNSPRNVEDIQNRLNVLKKQLEIHSGATGSKDRSSSLYQSSYNNILPMPYNTQYNNNDDHKTKTRALEKKPDLFTDILLKLTDRLLIALPQVLKKIFGFTFEELSTDEYGYGSNYGSNLAVFKNLGIFGYLPMIALKLIDALTYFMNALKKNKFLKTFLVPALVLGLVAGSVLFLIWFINSDDDYKQISGNNYNYDENSYGNNKYNYDYNRNSFDYGRNYNYPQMQPFYNKNFDPQRSNYAPVYSRSYFENIN</sequence>
<organism evidence="5 6">
    <name type="scientific">Brassicogethes aeneus</name>
    <name type="common">Rape pollen beetle</name>
    <name type="synonym">Meligethes aeneus</name>
    <dbReference type="NCBI Taxonomy" id="1431903"/>
    <lineage>
        <taxon>Eukaryota</taxon>
        <taxon>Metazoa</taxon>
        <taxon>Ecdysozoa</taxon>
        <taxon>Arthropoda</taxon>
        <taxon>Hexapoda</taxon>
        <taxon>Insecta</taxon>
        <taxon>Pterygota</taxon>
        <taxon>Neoptera</taxon>
        <taxon>Endopterygota</taxon>
        <taxon>Coleoptera</taxon>
        <taxon>Polyphaga</taxon>
        <taxon>Cucujiformia</taxon>
        <taxon>Nitidulidae</taxon>
        <taxon>Meligethinae</taxon>
        <taxon>Brassicogethes</taxon>
    </lineage>
</organism>
<keyword evidence="3" id="KW-1133">Transmembrane helix</keyword>
<feature type="coiled-coil region" evidence="1">
    <location>
        <begin position="150"/>
        <end position="180"/>
    </location>
</feature>
<feature type="signal peptide" evidence="4">
    <location>
        <begin position="1"/>
        <end position="17"/>
    </location>
</feature>
<gene>
    <name evidence="5" type="ORF">MELIAE_LOCUS12549</name>
</gene>
<evidence type="ECO:0000313" key="6">
    <source>
        <dbReference type="Proteomes" id="UP001154078"/>
    </source>
</evidence>
<keyword evidence="3" id="KW-0472">Membrane</keyword>
<protein>
    <submittedName>
        <fullName evidence="5">Uncharacterized protein</fullName>
    </submittedName>
</protein>
<feature type="coiled-coil region" evidence="1">
    <location>
        <begin position="400"/>
        <end position="427"/>
    </location>
</feature>
<keyword evidence="4" id="KW-0732">Signal</keyword>
<reference evidence="5" key="1">
    <citation type="submission" date="2021-12" db="EMBL/GenBank/DDBJ databases">
        <authorList>
            <person name="King R."/>
        </authorList>
    </citation>
    <scope>NUCLEOTIDE SEQUENCE</scope>
</reference>
<name>A0A9P0BJ57_BRAAE</name>
<evidence type="ECO:0000256" key="4">
    <source>
        <dbReference type="SAM" id="SignalP"/>
    </source>
</evidence>
<evidence type="ECO:0000256" key="3">
    <source>
        <dbReference type="SAM" id="Phobius"/>
    </source>
</evidence>
<evidence type="ECO:0000256" key="2">
    <source>
        <dbReference type="SAM" id="MobiDB-lite"/>
    </source>
</evidence>
<feature type="transmembrane region" description="Helical" evidence="3">
    <location>
        <begin position="931"/>
        <end position="952"/>
    </location>
</feature>
<feature type="transmembrane region" description="Helical" evidence="3">
    <location>
        <begin position="900"/>
        <end position="919"/>
    </location>
</feature>
<feature type="coiled-coil region" evidence="1">
    <location>
        <begin position="245"/>
        <end position="272"/>
    </location>
</feature>
<feature type="chain" id="PRO_5040268968" evidence="4">
    <location>
        <begin position="18"/>
        <end position="1026"/>
    </location>
</feature>
<keyword evidence="3" id="KW-0812">Transmembrane</keyword>
<evidence type="ECO:0000256" key="1">
    <source>
        <dbReference type="SAM" id="Coils"/>
    </source>
</evidence>
<dbReference type="Proteomes" id="UP001154078">
    <property type="component" value="Chromosome 9"/>
</dbReference>
<keyword evidence="1" id="KW-0175">Coiled coil</keyword>
<keyword evidence="6" id="KW-1185">Reference proteome</keyword>
<dbReference type="OrthoDB" id="6742052at2759"/>
<dbReference type="AlphaFoldDB" id="A0A9P0BJ57"/>
<accession>A0A9P0BJ57</accession>